<reference evidence="2" key="1">
    <citation type="submission" date="2023-12" db="EMBL/GenBank/DDBJ databases">
        <title>Genome assembly of Anisodus tanguticus.</title>
        <authorList>
            <person name="Wang Y.-J."/>
        </authorList>
    </citation>
    <scope>NUCLEOTIDE SEQUENCE</scope>
    <source>
        <strain evidence="2">KB-2021</strain>
        <tissue evidence="2">Leaf</tissue>
    </source>
</reference>
<proteinExistence type="predicted"/>
<evidence type="ECO:0000256" key="1">
    <source>
        <dbReference type="SAM" id="SignalP"/>
    </source>
</evidence>
<keyword evidence="3" id="KW-1185">Reference proteome</keyword>
<name>A0AAE1VBZ2_9SOLA</name>
<evidence type="ECO:0000313" key="3">
    <source>
        <dbReference type="Proteomes" id="UP001291623"/>
    </source>
</evidence>
<accession>A0AAE1VBZ2</accession>
<protein>
    <submittedName>
        <fullName evidence="2">Uncharacterized protein</fullName>
    </submittedName>
</protein>
<evidence type="ECO:0000313" key="2">
    <source>
        <dbReference type="EMBL" id="KAK4364253.1"/>
    </source>
</evidence>
<dbReference type="EMBL" id="JAVYJV010000008">
    <property type="protein sequence ID" value="KAK4364253.1"/>
    <property type="molecule type" value="Genomic_DNA"/>
</dbReference>
<dbReference type="PANTHER" id="PTHR39741:SF17">
    <property type="entry name" value="F-BOX DOMAIN-CONTAINING PROTEIN"/>
    <property type="match status" value="1"/>
</dbReference>
<comment type="caution">
    <text evidence="2">The sequence shown here is derived from an EMBL/GenBank/DDBJ whole genome shotgun (WGS) entry which is preliminary data.</text>
</comment>
<gene>
    <name evidence="2" type="ORF">RND71_015611</name>
</gene>
<dbReference type="InterPro" id="IPR055336">
    <property type="entry name" value="At4g00755-like"/>
</dbReference>
<keyword evidence="1" id="KW-0732">Signal</keyword>
<dbReference type="AlphaFoldDB" id="A0AAE1VBZ2"/>
<feature type="chain" id="PRO_5042182124" evidence="1">
    <location>
        <begin position="19"/>
        <end position="165"/>
    </location>
</feature>
<dbReference type="Proteomes" id="UP001291623">
    <property type="component" value="Unassembled WGS sequence"/>
</dbReference>
<feature type="signal peptide" evidence="1">
    <location>
        <begin position="1"/>
        <end position="18"/>
    </location>
</feature>
<organism evidence="2 3">
    <name type="scientific">Anisodus tanguticus</name>
    <dbReference type="NCBI Taxonomy" id="243964"/>
    <lineage>
        <taxon>Eukaryota</taxon>
        <taxon>Viridiplantae</taxon>
        <taxon>Streptophyta</taxon>
        <taxon>Embryophyta</taxon>
        <taxon>Tracheophyta</taxon>
        <taxon>Spermatophyta</taxon>
        <taxon>Magnoliopsida</taxon>
        <taxon>eudicotyledons</taxon>
        <taxon>Gunneridae</taxon>
        <taxon>Pentapetalae</taxon>
        <taxon>asterids</taxon>
        <taxon>lamiids</taxon>
        <taxon>Solanales</taxon>
        <taxon>Solanaceae</taxon>
        <taxon>Solanoideae</taxon>
        <taxon>Hyoscyameae</taxon>
        <taxon>Anisodus</taxon>
    </lineage>
</organism>
<sequence length="165" mass="18814">MMSCTCLWNSLLMTISYGHNLRSIPYGTGLSFYLAKVVVSCKMPTTLCFNCKPSNGALYFAWEELTYHDIDEQENCLQQFKLPEHVLCIGGYLQIELLGRVQRQHTDNLFYICVNHVRVLGRPLCPAFDIEILDPSGKFALKYNPMVFGWMLRSFSASVIRGRSG</sequence>
<dbReference type="PANTHER" id="PTHR39741">
    <property type="entry name" value="F-BOX DOMAIN CONTAINING PROTEIN, EXPRESSED"/>
    <property type="match status" value="1"/>
</dbReference>